<evidence type="ECO:0000313" key="2">
    <source>
        <dbReference type="Proteomes" id="UP000559256"/>
    </source>
</evidence>
<name>A0A8H5LK23_9AGAR</name>
<proteinExistence type="predicted"/>
<evidence type="ECO:0000313" key="1">
    <source>
        <dbReference type="EMBL" id="KAF5360082.1"/>
    </source>
</evidence>
<keyword evidence="2" id="KW-1185">Reference proteome</keyword>
<dbReference type="Proteomes" id="UP000559256">
    <property type="component" value="Unassembled WGS sequence"/>
</dbReference>
<sequence length="122" mass="13233">MLCSENINAYNSQLTACLSSIHLTQLPTHSHPSDSQTWNGGYGNDNFLQGGTISAASPDGFLLLQELTYRSYLASLGTLSNARFPWTTPASEGFILRNIGVPFRINVRIADTTAALWALQGN</sequence>
<gene>
    <name evidence="1" type="ORF">D9758_007576</name>
</gene>
<comment type="caution">
    <text evidence="1">The sequence shown here is derived from an EMBL/GenBank/DDBJ whole genome shotgun (WGS) entry which is preliminary data.</text>
</comment>
<protein>
    <submittedName>
        <fullName evidence="1">Uncharacterized protein</fullName>
    </submittedName>
</protein>
<dbReference type="AlphaFoldDB" id="A0A8H5LK23"/>
<organism evidence="1 2">
    <name type="scientific">Tetrapyrgos nigripes</name>
    <dbReference type="NCBI Taxonomy" id="182062"/>
    <lineage>
        <taxon>Eukaryota</taxon>
        <taxon>Fungi</taxon>
        <taxon>Dikarya</taxon>
        <taxon>Basidiomycota</taxon>
        <taxon>Agaricomycotina</taxon>
        <taxon>Agaricomycetes</taxon>
        <taxon>Agaricomycetidae</taxon>
        <taxon>Agaricales</taxon>
        <taxon>Marasmiineae</taxon>
        <taxon>Marasmiaceae</taxon>
        <taxon>Tetrapyrgos</taxon>
    </lineage>
</organism>
<reference evidence="1 2" key="1">
    <citation type="journal article" date="2020" name="ISME J.">
        <title>Uncovering the hidden diversity of litter-decomposition mechanisms in mushroom-forming fungi.</title>
        <authorList>
            <person name="Floudas D."/>
            <person name="Bentzer J."/>
            <person name="Ahren D."/>
            <person name="Johansson T."/>
            <person name="Persson P."/>
            <person name="Tunlid A."/>
        </authorList>
    </citation>
    <scope>NUCLEOTIDE SEQUENCE [LARGE SCALE GENOMIC DNA]</scope>
    <source>
        <strain evidence="1 2">CBS 291.85</strain>
    </source>
</reference>
<dbReference type="EMBL" id="JAACJM010000045">
    <property type="protein sequence ID" value="KAF5360082.1"/>
    <property type="molecule type" value="Genomic_DNA"/>
</dbReference>
<accession>A0A8H5LK23</accession>